<feature type="domain" description="Schlafen AlbA-2" evidence="1">
    <location>
        <begin position="25"/>
        <end position="150"/>
    </location>
</feature>
<keyword evidence="3" id="KW-1185">Reference proteome</keyword>
<sequence length="394" mass="43314">MIPRARLEHVTEADIQQLIDHGVREGRTLDYKRDWPTSPQERARIAEDVCAFANTLGGDLVFGLDEQEGVATAIVPIPLKDVDAALREVTSAIRDLHEPKITSGLQPWAVSIASGGYVVVLRVAVSPNAPHRTTTKNHFYGRTSVGKEPMDMHAIRHAFASNTSLVDQVLARREATLQSILTHTSPAPQLAGPTCVCQIVPLAAITRPQLHDVDMLRSAARRLEIAGPGQINLHPPTINLDGVACISDRVDHVFRAYAQLYRNGSVELVAGDLSRCIVPQRGDEEVRAIFPDLYEVPLVRTGFPAMLDALAELDVAPPAYLMLSWTYTGRTLVAVQQRGAEIYAPLPDHIQTMVAPPIYLESFDIDPLTTLRPAFDVFWNAVGIAHTQTDFARR</sequence>
<name>A0A1I3VWT2_9BURK</name>
<evidence type="ECO:0000313" key="2">
    <source>
        <dbReference type="EMBL" id="SFJ99599.1"/>
    </source>
</evidence>
<evidence type="ECO:0000313" key="3">
    <source>
        <dbReference type="Proteomes" id="UP000199548"/>
    </source>
</evidence>
<dbReference type="STRING" id="420953.SAMN05192543_11519"/>
<organism evidence="2 3">
    <name type="scientific">Paraburkholderia megapolitana</name>
    <dbReference type="NCBI Taxonomy" id="420953"/>
    <lineage>
        <taxon>Bacteria</taxon>
        <taxon>Pseudomonadati</taxon>
        <taxon>Pseudomonadota</taxon>
        <taxon>Betaproteobacteria</taxon>
        <taxon>Burkholderiales</taxon>
        <taxon>Burkholderiaceae</taxon>
        <taxon>Paraburkholderia</taxon>
    </lineage>
</organism>
<dbReference type="Proteomes" id="UP000199548">
    <property type="component" value="Unassembled WGS sequence"/>
</dbReference>
<evidence type="ECO:0000259" key="1">
    <source>
        <dbReference type="Pfam" id="PF04326"/>
    </source>
</evidence>
<dbReference type="EMBL" id="FOQU01000015">
    <property type="protein sequence ID" value="SFJ99599.1"/>
    <property type="molecule type" value="Genomic_DNA"/>
</dbReference>
<dbReference type="Gene3D" id="3.30.950.30">
    <property type="entry name" value="Schlafen, AAA domain"/>
    <property type="match status" value="1"/>
</dbReference>
<gene>
    <name evidence="2" type="ORF">SAMN05192543_11519</name>
</gene>
<dbReference type="PANTHER" id="PTHR30595:SF6">
    <property type="entry name" value="SCHLAFEN ALBA-2 DOMAIN-CONTAINING PROTEIN"/>
    <property type="match status" value="1"/>
</dbReference>
<dbReference type="PANTHER" id="PTHR30595">
    <property type="entry name" value="GLPR-RELATED TRANSCRIPTIONAL REPRESSOR"/>
    <property type="match status" value="1"/>
</dbReference>
<reference evidence="2 3" key="1">
    <citation type="submission" date="2016-10" db="EMBL/GenBank/DDBJ databases">
        <authorList>
            <person name="de Groot N.N."/>
        </authorList>
    </citation>
    <scope>NUCLEOTIDE SEQUENCE [LARGE SCALE GENOMIC DNA]</scope>
    <source>
        <strain evidence="2 3">LMG 23650</strain>
    </source>
</reference>
<protein>
    <submittedName>
        <fullName evidence="2">Putative DNA-binding domain-containing protein</fullName>
    </submittedName>
</protein>
<dbReference type="RefSeq" id="WP_170275756.1">
    <property type="nucleotide sequence ID" value="NZ_CP041744.1"/>
</dbReference>
<dbReference type="InterPro" id="IPR038461">
    <property type="entry name" value="Schlafen_AlbA_2_dom_sf"/>
</dbReference>
<dbReference type="GO" id="GO:0003677">
    <property type="term" value="F:DNA binding"/>
    <property type="evidence" value="ECO:0007669"/>
    <property type="project" value="UniProtKB-KW"/>
</dbReference>
<proteinExistence type="predicted"/>
<dbReference type="InterPro" id="IPR007421">
    <property type="entry name" value="Schlafen_AlbA_2_dom"/>
</dbReference>
<dbReference type="Pfam" id="PF04326">
    <property type="entry name" value="SLFN_AlbA_2"/>
    <property type="match status" value="1"/>
</dbReference>
<dbReference type="AlphaFoldDB" id="A0A1I3VWT2"/>
<keyword evidence="2" id="KW-0238">DNA-binding</keyword>
<accession>A0A1I3VWT2</accession>